<proteinExistence type="inferred from homology"/>
<evidence type="ECO:0000256" key="5">
    <source>
        <dbReference type="ARBA" id="ARBA00022737"/>
    </source>
</evidence>
<protein>
    <recommendedName>
        <fullName evidence="17">ATP-binding cassette, sub-family C (CFTR/MRP), member 5</fullName>
    </recommendedName>
</protein>
<dbReference type="FunFam" id="3.40.50.300:FF:000997">
    <property type="entry name" value="Multidrug resistance-associated protein 1"/>
    <property type="match status" value="1"/>
</dbReference>
<dbReference type="PROSITE" id="PS50893">
    <property type="entry name" value="ABC_TRANSPORTER_2"/>
    <property type="match status" value="2"/>
</dbReference>
<feature type="transmembrane region" description="Helical" evidence="12">
    <location>
        <begin position="703"/>
        <end position="725"/>
    </location>
</feature>
<dbReference type="InterPro" id="IPR003439">
    <property type="entry name" value="ABC_transporter-like_ATP-bd"/>
</dbReference>
<dbReference type="Proteomes" id="UP000502823">
    <property type="component" value="Unassembled WGS sequence"/>
</dbReference>
<dbReference type="FunFam" id="1.20.1560.10:FF:000015">
    <property type="entry name" value="multidrug resistance-associated protein 5 isoform X1"/>
    <property type="match status" value="1"/>
</dbReference>
<dbReference type="PROSITE" id="PS00211">
    <property type="entry name" value="ABC_TRANSPORTER_1"/>
    <property type="match status" value="2"/>
</dbReference>
<feature type="domain" description="ABC transmembrane type-1" evidence="14">
    <location>
        <begin position="714"/>
        <end position="1013"/>
    </location>
</feature>
<dbReference type="GO" id="GO:0005524">
    <property type="term" value="F:ATP binding"/>
    <property type="evidence" value="ECO:0007669"/>
    <property type="project" value="UniProtKB-KW"/>
</dbReference>
<dbReference type="GO" id="GO:0012505">
    <property type="term" value="C:endomembrane system"/>
    <property type="evidence" value="ECO:0007669"/>
    <property type="project" value="UniProtKB-SubCell"/>
</dbReference>
<name>A0A6L2QES5_COPFO</name>
<evidence type="ECO:0000256" key="3">
    <source>
        <dbReference type="ARBA" id="ARBA00022448"/>
    </source>
</evidence>
<dbReference type="EMBL" id="BLKM01002586">
    <property type="protein sequence ID" value="GFG40747.1"/>
    <property type="molecule type" value="Genomic_DNA"/>
</dbReference>
<keyword evidence="5" id="KW-0677">Repeat</keyword>
<feature type="domain" description="ABC transporter" evidence="13">
    <location>
        <begin position="431"/>
        <end position="652"/>
    </location>
</feature>
<keyword evidence="16" id="KW-1185">Reference proteome</keyword>
<dbReference type="CDD" id="cd03250">
    <property type="entry name" value="ABCC_MRP_domain1"/>
    <property type="match status" value="1"/>
</dbReference>
<feature type="compositionally biased region" description="Basic and acidic residues" evidence="11">
    <location>
        <begin position="399"/>
        <end position="419"/>
    </location>
</feature>
<dbReference type="CDD" id="cd18599">
    <property type="entry name" value="ABC_6TM_MRP5_8_9_D2"/>
    <property type="match status" value="1"/>
</dbReference>
<gene>
    <name evidence="15" type="ORF">Cfor_06025</name>
</gene>
<dbReference type="PANTHER" id="PTHR24223">
    <property type="entry name" value="ATP-BINDING CASSETTE SUB-FAMILY C"/>
    <property type="match status" value="1"/>
</dbReference>
<keyword evidence="10" id="KW-0325">Glycoprotein</keyword>
<comment type="caution">
    <text evidence="15">The sequence shown here is derived from an EMBL/GenBank/DDBJ whole genome shotgun (WGS) entry which is preliminary data.</text>
</comment>
<organism evidence="15 16">
    <name type="scientific">Coptotermes formosanus</name>
    <name type="common">Formosan subterranean termite</name>
    <dbReference type="NCBI Taxonomy" id="36987"/>
    <lineage>
        <taxon>Eukaryota</taxon>
        <taxon>Metazoa</taxon>
        <taxon>Ecdysozoa</taxon>
        <taxon>Arthropoda</taxon>
        <taxon>Hexapoda</taxon>
        <taxon>Insecta</taxon>
        <taxon>Pterygota</taxon>
        <taxon>Neoptera</taxon>
        <taxon>Polyneoptera</taxon>
        <taxon>Dictyoptera</taxon>
        <taxon>Blattodea</taxon>
        <taxon>Blattoidea</taxon>
        <taxon>Termitoidae</taxon>
        <taxon>Rhinotermitidae</taxon>
        <taxon>Coptotermes</taxon>
    </lineage>
</organism>
<evidence type="ECO:0000259" key="14">
    <source>
        <dbReference type="PROSITE" id="PS50929"/>
    </source>
</evidence>
<keyword evidence="4 12" id="KW-0812">Transmembrane</keyword>
<comment type="subcellular location">
    <subcellularLocation>
        <location evidence="1">Endomembrane system</location>
        <topology evidence="1">Multi-pass membrane protein</topology>
    </subcellularLocation>
</comment>
<evidence type="ECO:0008006" key="17">
    <source>
        <dbReference type="Google" id="ProtNLM"/>
    </source>
</evidence>
<dbReference type="InterPro" id="IPR011527">
    <property type="entry name" value="ABC1_TM_dom"/>
</dbReference>
<dbReference type="Gene3D" id="1.20.1560.10">
    <property type="entry name" value="ABC transporter type 1, transmembrane domain"/>
    <property type="match status" value="2"/>
</dbReference>
<reference evidence="16" key="1">
    <citation type="submission" date="2020-01" db="EMBL/GenBank/DDBJ databases">
        <title>Draft genome sequence of the Termite Coptotermes fromosanus.</title>
        <authorList>
            <person name="Itakura S."/>
            <person name="Yosikawa Y."/>
            <person name="Umezawa K."/>
        </authorList>
    </citation>
    <scope>NUCLEOTIDE SEQUENCE [LARGE SCALE GENOMIC DNA]</scope>
</reference>
<evidence type="ECO:0000256" key="10">
    <source>
        <dbReference type="ARBA" id="ARBA00023180"/>
    </source>
</evidence>
<dbReference type="SMART" id="SM00382">
    <property type="entry name" value="AAA"/>
    <property type="match status" value="2"/>
</dbReference>
<evidence type="ECO:0000256" key="1">
    <source>
        <dbReference type="ARBA" id="ARBA00004127"/>
    </source>
</evidence>
<feature type="domain" description="ABC transmembrane type-1" evidence="14">
    <location>
        <begin position="78"/>
        <end position="349"/>
    </location>
</feature>
<feature type="transmembrane region" description="Helical" evidence="12">
    <location>
        <begin position="192"/>
        <end position="211"/>
    </location>
</feature>
<evidence type="ECO:0000313" key="16">
    <source>
        <dbReference type="Proteomes" id="UP000502823"/>
    </source>
</evidence>
<dbReference type="InterPro" id="IPR050173">
    <property type="entry name" value="ABC_transporter_C-like"/>
</dbReference>
<dbReference type="PROSITE" id="PS50929">
    <property type="entry name" value="ABC_TM1F"/>
    <property type="match status" value="2"/>
</dbReference>
<feature type="non-terminal residue" evidence="15">
    <location>
        <position position="1"/>
    </location>
</feature>
<feature type="transmembrane region" description="Helical" evidence="12">
    <location>
        <begin position="217"/>
        <end position="237"/>
    </location>
</feature>
<dbReference type="Pfam" id="PF00005">
    <property type="entry name" value="ABC_tran"/>
    <property type="match status" value="2"/>
</dbReference>
<keyword evidence="8 12" id="KW-1133">Transmembrane helix</keyword>
<feature type="transmembrane region" description="Helical" evidence="12">
    <location>
        <begin position="990"/>
        <end position="1011"/>
    </location>
</feature>
<evidence type="ECO:0000256" key="11">
    <source>
        <dbReference type="SAM" id="MobiDB-lite"/>
    </source>
</evidence>
<keyword evidence="7" id="KW-0067">ATP-binding</keyword>
<feature type="transmembrane region" description="Helical" evidence="12">
    <location>
        <begin position="293"/>
        <end position="319"/>
    </location>
</feature>
<evidence type="ECO:0000256" key="2">
    <source>
        <dbReference type="ARBA" id="ARBA00009726"/>
    </source>
</evidence>
<feature type="region of interest" description="Disordered" evidence="11">
    <location>
        <begin position="398"/>
        <end position="419"/>
    </location>
</feature>
<dbReference type="Gene3D" id="3.40.50.300">
    <property type="entry name" value="P-loop containing nucleotide triphosphate hydrolases"/>
    <property type="match status" value="2"/>
</dbReference>
<dbReference type="GO" id="GO:0140359">
    <property type="term" value="F:ABC-type transporter activity"/>
    <property type="evidence" value="ECO:0007669"/>
    <property type="project" value="InterPro"/>
</dbReference>
<evidence type="ECO:0000256" key="12">
    <source>
        <dbReference type="SAM" id="Phobius"/>
    </source>
</evidence>
<dbReference type="InterPro" id="IPR017871">
    <property type="entry name" value="ABC_transporter-like_CS"/>
</dbReference>
<evidence type="ECO:0000313" key="15">
    <source>
        <dbReference type="EMBL" id="GFG40747.1"/>
    </source>
</evidence>
<comment type="similarity">
    <text evidence="2">Belongs to the ABC transporter superfamily. ABCC family. Conjugate transporter (TC 3.A.1.208) subfamily.</text>
</comment>
<evidence type="ECO:0000259" key="13">
    <source>
        <dbReference type="PROSITE" id="PS50893"/>
    </source>
</evidence>
<dbReference type="InterPro" id="IPR027417">
    <property type="entry name" value="P-loop_NTPase"/>
</dbReference>
<dbReference type="Pfam" id="PF00664">
    <property type="entry name" value="ABC_membrane"/>
    <property type="match status" value="2"/>
</dbReference>
<dbReference type="GO" id="GO:0016020">
    <property type="term" value="C:membrane"/>
    <property type="evidence" value="ECO:0007669"/>
    <property type="project" value="InterPro"/>
</dbReference>
<feature type="transmembrane region" description="Helical" evidence="12">
    <location>
        <begin position="114"/>
        <end position="133"/>
    </location>
</feature>
<dbReference type="CDD" id="cd18592">
    <property type="entry name" value="ABC_6TM_MRP5_8_9_D1"/>
    <property type="match status" value="1"/>
</dbReference>
<dbReference type="InterPro" id="IPR036640">
    <property type="entry name" value="ABC1_TM_sf"/>
</dbReference>
<sequence>TDIESEDMNPETSKMPLQHLKHINISCYLIVNFMFQASDRAEPNAHRLERLWHEHVAQNGEKSSLSRVIWRFCRTRCIVAMLFMVFAVIFQFLGPAVIQQFILHYVEDKSLPLWWGLVLVFILFWSQLLRNYCFGAGYVMGLHTAIRVQGAVQHLVYKKILLLRSGGEKILGQVLTFCTNEQERLFEACHMGVLLLGTPVMFVMCLTYSLLVLGPWALVGNVVILLFYPVMGGIANLTTIVRVKTVKVTDQRVGLMSEILNSIRLIKMYAWEDSFANKIADVRNKERKQLQTAAFLQSFSNTITPAITLLASIATFLGYSLTGHNLFATEAFTIFSVFTAMQFTVGTLPYGIRCLAEANVSCRKLQNFVLRPNYESPVIKSVGKNIIEIKDGTFAWESSHSDEQHEKGQSKNHQNKHEQKMANGIAATAEEKGQFILPDDNQRIETLHNIELEVPRGKLIGICGSVGSGKSSLLSAIMGDMITLSGQLRVMGNMAIVSQQAWIFNDTVQENIVFGLPFDESKYQAVIECCSLQRDLELLASGDQTEISEGGSNLSGGQKQRINLARAVYAEKDVFLLDDPLSAVDAQVARNIFNRCIKDKLKGKTILLVTHGMQFLEQCDEVLYMKDGVISERGTHNELIALGGDYCQLLQFDQTRDQKTANEVEIEQTLEGEGGAGNEHAGKLTSEETHTMTKTGWKAYMDYARFCGGYFIMAMLLFLVLLFTLSRLSSGVWLQIWLDQGDGLEAARRENMTRYNLTNMTEEELKGYVNDNPDLFFYQLVYGLTFCVMMIVGLVKGIGIARQLLLGSSRLHDTMFRKVMRCPVSFFDVTPPGRILQRFSKDMDELDVRVPFFFEFVWQGLMFVITQMLLVCVIFPVFSAAMLIATGLFMFLDVWLNVGLRETKKLDNLLKSPVLNHISSTMAGLSVIRTFGRQKIFLERFCARLNRTLASDFIFRSSVRWFTFRMDMIAVVTVTLTGLVVVLLRDVVTAAQSGLALSCIFAVSTFVPYVMQLKSEMQARFTSVERILEYTEDLPEEAAAKIETGRPPNNWPWSGQIIMENVQLRYRPDLPLVLHGVTADIKGGEKVGVVGRTGAGKSSLVTTLLRLTELAGGRILIDGIDISTIGLHDLRSAVAIIPQDPVLFEGTIRYNVDPFSEHSDDKIWEALEKAHLKEKISQEEKQLLCPVEVDGENLSVGEKQLICLARALLRKNKILILDEATASVDVETDYLIQETIRDAFGHCTVLTIAHRLNTITAYNRVIVMDSGKVIEFDSPENLMNCSDSVFRQMMLAMGISSLQDSSAT</sequence>
<accession>A0A6L2QES5</accession>
<evidence type="ECO:0000256" key="7">
    <source>
        <dbReference type="ARBA" id="ARBA00022840"/>
    </source>
</evidence>
<feature type="domain" description="ABC transporter" evidence="13">
    <location>
        <begin position="1057"/>
        <end position="1291"/>
    </location>
</feature>
<evidence type="ECO:0000256" key="8">
    <source>
        <dbReference type="ARBA" id="ARBA00022989"/>
    </source>
</evidence>
<dbReference type="OrthoDB" id="6500128at2759"/>
<evidence type="ECO:0000256" key="9">
    <source>
        <dbReference type="ARBA" id="ARBA00023136"/>
    </source>
</evidence>
<keyword evidence="9 12" id="KW-0472">Membrane</keyword>
<dbReference type="InterPro" id="IPR003593">
    <property type="entry name" value="AAA+_ATPase"/>
</dbReference>
<evidence type="ECO:0000256" key="4">
    <source>
        <dbReference type="ARBA" id="ARBA00022692"/>
    </source>
</evidence>
<dbReference type="FunFam" id="3.40.50.300:FF:000074">
    <property type="entry name" value="Multidrug resistance-associated protein 5 isoform 1"/>
    <property type="match status" value="1"/>
</dbReference>
<dbReference type="InParanoid" id="A0A6L2QES5"/>
<dbReference type="CDD" id="cd03244">
    <property type="entry name" value="ABCC_MRP_domain2"/>
    <property type="match status" value="1"/>
</dbReference>
<dbReference type="GO" id="GO:0016887">
    <property type="term" value="F:ATP hydrolysis activity"/>
    <property type="evidence" value="ECO:0007669"/>
    <property type="project" value="InterPro"/>
</dbReference>
<feature type="transmembrane region" description="Helical" evidence="12">
    <location>
        <begin position="966"/>
        <end position="984"/>
    </location>
</feature>
<evidence type="ECO:0000256" key="6">
    <source>
        <dbReference type="ARBA" id="ARBA00022741"/>
    </source>
</evidence>
<feature type="transmembrane region" description="Helical" evidence="12">
    <location>
        <begin position="331"/>
        <end position="356"/>
    </location>
</feature>
<dbReference type="FunFam" id="1.20.1560.10:FF:000012">
    <property type="entry name" value="ATP binding cassette subfamily C member 5"/>
    <property type="match status" value="1"/>
</dbReference>
<feature type="transmembrane region" description="Helical" evidence="12">
    <location>
        <begin position="775"/>
        <end position="795"/>
    </location>
</feature>
<dbReference type="SUPFAM" id="SSF90123">
    <property type="entry name" value="ABC transporter transmembrane region"/>
    <property type="match status" value="2"/>
</dbReference>
<dbReference type="PANTHER" id="PTHR24223:SF447">
    <property type="entry name" value="MULTIDRUG RESISTANCE-ASSOCIATED PROTEIN 5"/>
    <property type="match status" value="1"/>
</dbReference>
<feature type="transmembrane region" description="Helical" evidence="12">
    <location>
        <begin position="868"/>
        <end position="892"/>
    </location>
</feature>
<feature type="transmembrane region" description="Helical" evidence="12">
    <location>
        <begin position="77"/>
        <end position="102"/>
    </location>
</feature>
<dbReference type="SUPFAM" id="SSF52540">
    <property type="entry name" value="P-loop containing nucleoside triphosphate hydrolases"/>
    <property type="match status" value="2"/>
</dbReference>
<keyword evidence="6" id="KW-0547">Nucleotide-binding</keyword>
<keyword evidence="3" id="KW-0813">Transport</keyword>